<gene>
    <name evidence="2" type="ORF">KOI35_24305</name>
</gene>
<dbReference type="EMBL" id="JAHKKG010000007">
    <property type="protein sequence ID" value="MBU2666636.1"/>
    <property type="molecule type" value="Genomic_DNA"/>
</dbReference>
<evidence type="ECO:0000313" key="2">
    <source>
        <dbReference type="EMBL" id="MBU2666636.1"/>
    </source>
</evidence>
<name>A0ABS5YU99_9ACTN</name>
<accession>A0ABS5YU99</accession>
<evidence type="ECO:0000313" key="3">
    <source>
        <dbReference type="Proteomes" id="UP001519654"/>
    </source>
</evidence>
<keyword evidence="1" id="KW-1133">Transmembrane helix</keyword>
<organism evidence="2 3">
    <name type="scientific">Paractinoplanes bogorensis</name>
    <dbReference type="NCBI Taxonomy" id="1610840"/>
    <lineage>
        <taxon>Bacteria</taxon>
        <taxon>Bacillati</taxon>
        <taxon>Actinomycetota</taxon>
        <taxon>Actinomycetes</taxon>
        <taxon>Micromonosporales</taxon>
        <taxon>Micromonosporaceae</taxon>
        <taxon>Paractinoplanes</taxon>
    </lineage>
</organism>
<reference evidence="2 3" key="1">
    <citation type="submission" date="2021-06" db="EMBL/GenBank/DDBJ databases">
        <title>Actinoplanes lichenicola sp. nov., and Actinoplanes ovalisporus sp. nov., isolated from lichen in Thailand.</title>
        <authorList>
            <person name="Saeng-In P."/>
            <person name="Kanchanasin P."/>
            <person name="Yuki M."/>
            <person name="Kudo T."/>
            <person name="Ohkuma M."/>
            <person name="Phongsopitanun W."/>
            <person name="Tanasupawat S."/>
        </authorList>
    </citation>
    <scope>NUCLEOTIDE SEQUENCE [LARGE SCALE GENOMIC DNA]</scope>
    <source>
        <strain evidence="2 3">NBRC 110975</strain>
    </source>
</reference>
<keyword evidence="3" id="KW-1185">Reference proteome</keyword>
<keyword evidence="1" id="KW-0472">Membrane</keyword>
<keyword evidence="1" id="KW-0812">Transmembrane</keyword>
<protein>
    <submittedName>
        <fullName evidence="2">Uncharacterized protein</fullName>
    </submittedName>
</protein>
<dbReference type="Proteomes" id="UP001519654">
    <property type="component" value="Unassembled WGS sequence"/>
</dbReference>
<comment type="caution">
    <text evidence="2">The sequence shown here is derived from an EMBL/GenBank/DDBJ whole genome shotgun (WGS) entry which is preliminary data.</text>
</comment>
<sequence>MVDSAADKPTGPAAGGGFFILLGFIGLGVFVLLVIAGVRTWILGSLPTDKNHMKQFYEELDAADASGNDQLLIERLDPTVLKYSTAAQCTAYFAAHRGANIDSNYEVAEVDGPEEQGFNVGNGQVENVKVFTVTWQKIGNETDTRTTYVGDRDGGYTWFGTC</sequence>
<dbReference type="RefSeq" id="WP_215790347.1">
    <property type="nucleotide sequence ID" value="NZ_JAHKKG010000007.1"/>
</dbReference>
<evidence type="ECO:0000256" key="1">
    <source>
        <dbReference type="SAM" id="Phobius"/>
    </source>
</evidence>
<proteinExistence type="predicted"/>
<feature type="transmembrane region" description="Helical" evidence="1">
    <location>
        <begin position="18"/>
        <end position="44"/>
    </location>
</feature>